<keyword evidence="1" id="KW-1133">Transmembrane helix</keyword>
<evidence type="ECO:0000313" key="3">
    <source>
        <dbReference type="Proteomes" id="UP000466442"/>
    </source>
</evidence>
<feature type="transmembrane region" description="Helical" evidence="1">
    <location>
        <begin position="20"/>
        <end position="38"/>
    </location>
</feature>
<dbReference type="EMBL" id="WIXP02000004">
    <property type="protein sequence ID" value="KAF6212528.1"/>
    <property type="molecule type" value="Genomic_DNA"/>
</dbReference>
<dbReference type="AlphaFoldDB" id="A0A8S9XW91"/>
<feature type="transmembrane region" description="Helical" evidence="1">
    <location>
        <begin position="80"/>
        <end position="100"/>
    </location>
</feature>
<feature type="transmembrane region" description="Helical" evidence="1">
    <location>
        <begin position="107"/>
        <end position="132"/>
    </location>
</feature>
<evidence type="ECO:0000256" key="1">
    <source>
        <dbReference type="SAM" id="Phobius"/>
    </source>
</evidence>
<proteinExistence type="predicted"/>
<keyword evidence="3" id="KW-1185">Reference proteome</keyword>
<sequence>MKYAFLGMSLEHGTKTIAYFNLFSYSVMAAIFIINSHVENFSTFYMGSGEDEPTTTTTEHPYFSYRTETWALGKNIKATFFLESTTVLQIVFSSYLLYGATVRHPKLLFSWILLQTGIIFHSQVIVVLNFVMLFDERTSKHGEILSFIFQEIATIGILAKKKRI</sequence>
<organism evidence="2 3">
    <name type="scientific">Apolygus lucorum</name>
    <name type="common">Small green plant bug</name>
    <name type="synonym">Lygocoris lucorum</name>
    <dbReference type="NCBI Taxonomy" id="248454"/>
    <lineage>
        <taxon>Eukaryota</taxon>
        <taxon>Metazoa</taxon>
        <taxon>Ecdysozoa</taxon>
        <taxon>Arthropoda</taxon>
        <taxon>Hexapoda</taxon>
        <taxon>Insecta</taxon>
        <taxon>Pterygota</taxon>
        <taxon>Neoptera</taxon>
        <taxon>Paraneoptera</taxon>
        <taxon>Hemiptera</taxon>
        <taxon>Heteroptera</taxon>
        <taxon>Panheteroptera</taxon>
        <taxon>Cimicomorpha</taxon>
        <taxon>Miridae</taxon>
        <taxon>Mirini</taxon>
        <taxon>Apolygus</taxon>
    </lineage>
</organism>
<keyword evidence="1" id="KW-0812">Transmembrane</keyword>
<protein>
    <submittedName>
        <fullName evidence="2">Uncharacterized protein</fullName>
    </submittedName>
</protein>
<dbReference type="Proteomes" id="UP000466442">
    <property type="component" value="Unassembled WGS sequence"/>
</dbReference>
<gene>
    <name evidence="2" type="ORF">GE061_013051</name>
</gene>
<evidence type="ECO:0000313" key="2">
    <source>
        <dbReference type="EMBL" id="KAF6212528.1"/>
    </source>
</evidence>
<comment type="caution">
    <text evidence="2">The sequence shown here is derived from an EMBL/GenBank/DDBJ whole genome shotgun (WGS) entry which is preliminary data.</text>
</comment>
<keyword evidence="1" id="KW-0472">Membrane</keyword>
<reference evidence="2" key="1">
    <citation type="journal article" date="2021" name="Mol. Ecol. Resour.">
        <title>Apolygus lucorum genome provides insights into omnivorousness and mesophyll feeding.</title>
        <authorList>
            <person name="Liu Y."/>
            <person name="Liu H."/>
            <person name="Wang H."/>
            <person name="Huang T."/>
            <person name="Liu B."/>
            <person name="Yang B."/>
            <person name="Yin L."/>
            <person name="Li B."/>
            <person name="Zhang Y."/>
            <person name="Zhang S."/>
            <person name="Jiang F."/>
            <person name="Zhang X."/>
            <person name="Ren Y."/>
            <person name="Wang B."/>
            <person name="Wang S."/>
            <person name="Lu Y."/>
            <person name="Wu K."/>
            <person name="Fan W."/>
            <person name="Wang G."/>
        </authorList>
    </citation>
    <scope>NUCLEOTIDE SEQUENCE</scope>
    <source>
        <strain evidence="2">12Hb</strain>
    </source>
</reference>
<dbReference type="OrthoDB" id="6603700at2759"/>
<name>A0A8S9XW91_APOLU</name>
<accession>A0A8S9XW91</accession>